<dbReference type="InterPro" id="IPR051472">
    <property type="entry name" value="T3SS_Stator/FliH"/>
</dbReference>
<dbReference type="GO" id="GO:0009288">
    <property type="term" value="C:bacterial-type flagellum"/>
    <property type="evidence" value="ECO:0007669"/>
    <property type="project" value="InterPro"/>
</dbReference>
<keyword evidence="12" id="KW-0282">Flagellum</keyword>
<evidence type="ECO:0000256" key="5">
    <source>
        <dbReference type="ARBA" id="ARBA00022448"/>
    </source>
</evidence>
<dbReference type="GO" id="GO:0015031">
    <property type="term" value="P:protein transport"/>
    <property type="evidence" value="ECO:0007669"/>
    <property type="project" value="UniProtKB-KW"/>
</dbReference>
<feature type="region of interest" description="Disordered" evidence="10">
    <location>
        <begin position="244"/>
        <end position="267"/>
    </location>
</feature>
<comment type="subcellular location">
    <subcellularLocation>
        <location evidence="2">Cytoplasm</location>
    </subcellularLocation>
</comment>
<evidence type="ECO:0000256" key="1">
    <source>
        <dbReference type="ARBA" id="ARBA00003041"/>
    </source>
</evidence>
<reference evidence="12 13" key="1">
    <citation type="journal article" date="2013" name="Genome Announc.">
        <title>Complete genome sequence of Simiduia agarivorans SA1(T), a marine bacterium able to degrade a variety of polysaccharides.</title>
        <authorList>
            <person name="Lin S.Y."/>
            <person name="Shieh W.Y."/>
            <person name="Chen J.S."/>
            <person name="Tang S.L."/>
        </authorList>
    </citation>
    <scope>NUCLEOTIDE SEQUENCE [LARGE SCALE GENOMIC DNA]</scope>
    <source>
        <strain evidence="13">DSM 21679 / JCM 13881 / BCRC 17597 / SA1</strain>
    </source>
</reference>
<dbReference type="GO" id="GO:0071973">
    <property type="term" value="P:bacterial-type flagellum-dependent cell motility"/>
    <property type="evidence" value="ECO:0007669"/>
    <property type="project" value="InterPro"/>
</dbReference>
<dbReference type="AlphaFoldDB" id="K4KUV1"/>
<feature type="domain" description="Flagellar assembly protein FliH/Type III secretion system HrpE" evidence="11">
    <location>
        <begin position="112"/>
        <end position="237"/>
    </location>
</feature>
<dbReference type="eggNOG" id="COG1317">
    <property type="taxonomic scope" value="Bacteria"/>
</dbReference>
<dbReference type="InterPro" id="IPR000563">
    <property type="entry name" value="Flag_FliH"/>
</dbReference>
<keyword evidence="6" id="KW-0963">Cytoplasm</keyword>
<organism evidence="12 13">
    <name type="scientific">Simiduia agarivorans (strain DSM 21679 / JCM 13881 / BCRC 17597 / SA1)</name>
    <dbReference type="NCBI Taxonomy" id="1117647"/>
    <lineage>
        <taxon>Bacteria</taxon>
        <taxon>Pseudomonadati</taxon>
        <taxon>Pseudomonadota</taxon>
        <taxon>Gammaproteobacteria</taxon>
        <taxon>Cellvibrionales</taxon>
        <taxon>Cellvibrionaceae</taxon>
        <taxon>Simiduia</taxon>
    </lineage>
</organism>
<keyword evidence="8" id="KW-0653">Protein transport</keyword>
<evidence type="ECO:0000256" key="2">
    <source>
        <dbReference type="ARBA" id="ARBA00004496"/>
    </source>
</evidence>
<sequence>MADSKVLIKAEEADRVQQWHLPDFSTRANRVASAEKEAREAEKKARAAAKEVIEDVDIPVPLNAEEVETIRAEAEAQGLQEGRALGYEQGLAEGKEAGRLQALEEYRSQLDAQITQLAEIAASLGKPREDQKNELQQQLVQLISRVTRHLVRAELATPGEHIENMVKSCLDTLPAVKHPTRLYLHPDDLAYLKGEAMISQQLETVELIADDSLTPGGCRALRGASQIDARVETQLDDILSALAIGSDDEPGTDEGGVQPDQDNQHVE</sequence>
<name>K4KUV1_SIMAS</name>
<dbReference type="PANTHER" id="PTHR34982:SF1">
    <property type="entry name" value="FLAGELLAR ASSEMBLY PROTEIN FLIH"/>
    <property type="match status" value="1"/>
</dbReference>
<keyword evidence="9" id="KW-1006">Bacterial flagellum protein export</keyword>
<dbReference type="PANTHER" id="PTHR34982">
    <property type="entry name" value="YOP PROTEINS TRANSLOCATION PROTEIN L"/>
    <property type="match status" value="1"/>
</dbReference>
<comment type="similarity">
    <text evidence="3">Belongs to the FliH family.</text>
</comment>
<dbReference type="HOGENOM" id="CLU_062625_0_1_6"/>
<protein>
    <recommendedName>
        <fullName evidence="4">Flagellar assembly protein FliH</fullName>
    </recommendedName>
</protein>
<evidence type="ECO:0000259" key="11">
    <source>
        <dbReference type="Pfam" id="PF02108"/>
    </source>
</evidence>
<evidence type="ECO:0000256" key="7">
    <source>
        <dbReference type="ARBA" id="ARBA00022795"/>
    </source>
</evidence>
<dbReference type="GO" id="GO:0005829">
    <property type="term" value="C:cytosol"/>
    <property type="evidence" value="ECO:0007669"/>
    <property type="project" value="TreeGrafter"/>
</dbReference>
<evidence type="ECO:0000256" key="4">
    <source>
        <dbReference type="ARBA" id="ARBA00016507"/>
    </source>
</evidence>
<evidence type="ECO:0000313" key="13">
    <source>
        <dbReference type="Proteomes" id="UP000000466"/>
    </source>
</evidence>
<dbReference type="PRINTS" id="PR01003">
    <property type="entry name" value="FLGFLIH"/>
</dbReference>
<evidence type="ECO:0000256" key="9">
    <source>
        <dbReference type="ARBA" id="ARBA00023225"/>
    </source>
</evidence>
<dbReference type="RefSeq" id="WP_015045860.1">
    <property type="nucleotide sequence ID" value="NC_018868.3"/>
</dbReference>
<dbReference type="GO" id="GO:0044781">
    <property type="term" value="P:bacterial-type flagellum organization"/>
    <property type="evidence" value="ECO:0007669"/>
    <property type="project" value="UniProtKB-KW"/>
</dbReference>
<dbReference type="Pfam" id="PF02108">
    <property type="entry name" value="FliH"/>
    <property type="match status" value="1"/>
</dbReference>
<evidence type="ECO:0000256" key="10">
    <source>
        <dbReference type="SAM" id="MobiDB-lite"/>
    </source>
</evidence>
<keyword evidence="12" id="KW-0969">Cilium</keyword>
<dbReference type="KEGG" id="saga:M5M_02340"/>
<keyword evidence="12" id="KW-0966">Cell projection</keyword>
<dbReference type="Proteomes" id="UP000000466">
    <property type="component" value="Chromosome"/>
</dbReference>
<gene>
    <name evidence="12" type="ordered locus">M5M_02340</name>
</gene>
<evidence type="ECO:0000256" key="3">
    <source>
        <dbReference type="ARBA" id="ARBA00006602"/>
    </source>
</evidence>
<dbReference type="STRING" id="1117647.M5M_02340"/>
<keyword evidence="5" id="KW-0813">Transport</keyword>
<keyword evidence="13" id="KW-1185">Reference proteome</keyword>
<keyword evidence="7" id="KW-1005">Bacterial flagellum biogenesis</keyword>
<proteinExistence type="inferred from homology"/>
<dbReference type="InterPro" id="IPR018035">
    <property type="entry name" value="Flagellar_FliH/T3SS_HrpE"/>
</dbReference>
<evidence type="ECO:0000256" key="8">
    <source>
        <dbReference type="ARBA" id="ARBA00022927"/>
    </source>
</evidence>
<dbReference type="GO" id="GO:0003774">
    <property type="term" value="F:cytoskeletal motor activity"/>
    <property type="evidence" value="ECO:0007669"/>
    <property type="project" value="InterPro"/>
</dbReference>
<comment type="function">
    <text evidence="1">Needed for flagellar regrowth and assembly.</text>
</comment>
<accession>K4KUV1</accession>
<evidence type="ECO:0000256" key="6">
    <source>
        <dbReference type="ARBA" id="ARBA00022490"/>
    </source>
</evidence>
<dbReference type="EMBL" id="CP003746">
    <property type="protein sequence ID" value="AFU97687.1"/>
    <property type="molecule type" value="Genomic_DNA"/>
</dbReference>
<dbReference type="OrthoDB" id="8480773at2"/>
<evidence type="ECO:0000313" key="12">
    <source>
        <dbReference type="EMBL" id="AFU97687.1"/>
    </source>
</evidence>